<reference evidence="1 2" key="2">
    <citation type="submission" date="2013-09" db="EMBL/GenBank/DDBJ databases">
        <title>Whole genome comparison of six Crocosphaera watsonii strains with differing phenotypes.</title>
        <authorList>
            <person name="Bench S.R."/>
            <person name="Heller P."/>
            <person name="Frank I."/>
            <person name="Arciniega M."/>
            <person name="Shilova I.N."/>
            <person name="Zehr J.P."/>
        </authorList>
    </citation>
    <scope>NUCLEOTIDE SEQUENCE [LARGE SCALE GENOMIC DNA]</scope>
    <source>
        <strain evidence="1 2">WH 0005</strain>
    </source>
</reference>
<evidence type="ECO:0000313" key="1">
    <source>
        <dbReference type="EMBL" id="CCQ59493.1"/>
    </source>
</evidence>
<organism evidence="1 2">
    <name type="scientific">Crocosphaera watsonii WH 0005</name>
    <dbReference type="NCBI Taxonomy" id="423472"/>
    <lineage>
        <taxon>Bacteria</taxon>
        <taxon>Bacillati</taxon>
        <taxon>Cyanobacteriota</taxon>
        <taxon>Cyanophyceae</taxon>
        <taxon>Oscillatoriophycideae</taxon>
        <taxon>Chroococcales</taxon>
        <taxon>Aphanothecaceae</taxon>
        <taxon>Crocosphaera</taxon>
    </lineage>
</organism>
<dbReference type="AlphaFoldDB" id="T2J2J3"/>
<dbReference type="Proteomes" id="UP000017981">
    <property type="component" value="Unassembled WGS sequence"/>
</dbReference>
<comment type="caution">
    <text evidence="1">The sequence shown here is derived from an EMBL/GenBank/DDBJ whole genome shotgun (WGS) entry which is preliminary data.</text>
</comment>
<dbReference type="EMBL" id="CAQL01001245">
    <property type="protein sequence ID" value="CCQ59493.1"/>
    <property type="molecule type" value="Genomic_DNA"/>
</dbReference>
<gene>
    <name evidence="1" type="ORF">CWATWH0005_5672</name>
</gene>
<accession>T2J2J3</accession>
<evidence type="ECO:0008006" key="3">
    <source>
        <dbReference type="Google" id="ProtNLM"/>
    </source>
</evidence>
<evidence type="ECO:0000313" key="2">
    <source>
        <dbReference type="Proteomes" id="UP000017981"/>
    </source>
</evidence>
<sequence>MSSFRVQSLIGSPQHILLVFYTDRRAYQFRVVTNEGRIFGTTEIYYTEKAALKAARKCLVEQNL</sequence>
<proteinExistence type="predicted"/>
<reference evidence="1 2" key="1">
    <citation type="submission" date="2013-01" db="EMBL/GenBank/DDBJ databases">
        <authorList>
            <person name="Bench S."/>
        </authorList>
    </citation>
    <scope>NUCLEOTIDE SEQUENCE [LARGE SCALE GENOMIC DNA]</scope>
    <source>
        <strain evidence="1 2">WH 0005</strain>
    </source>
</reference>
<protein>
    <recommendedName>
        <fullName evidence="3">DUF1508 domain-containing protein</fullName>
    </recommendedName>
</protein>
<dbReference type="GeneID" id="88769570"/>
<name>T2J2J3_CROWT</name>
<dbReference type="RefSeq" id="WP_021834255.1">
    <property type="nucleotide sequence ID" value="NZ_CAQL01001245.1"/>
</dbReference>